<gene>
    <name evidence="4" type="ORF">K489DRAFT_435268</name>
</gene>
<reference evidence="4" key="1">
    <citation type="submission" date="2020-01" db="EMBL/GenBank/DDBJ databases">
        <authorList>
            <consortium name="DOE Joint Genome Institute"/>
            <person name="Haridas S."/>
            <person name="Albert R."/>
            <person name="Binder M."/>
            <person name="Bloem J."/>
            <person name="Labutti K."/>
            <person name="Salamov A."/>
            <person name="Andreopoulos B."/>
            <person name="Baker S.E."/>
            <person name="Barry K."/>
            <person name="Bills G."/>
            <person name="Bluhm B.H."/>
            <person name="Cannon C."/>
            <person name="Castanera R."/>
            <person name="Culley D.E."/>
            <person name="Daum C."/>
            <person name="Ezra D."/>
            <person name="Gonzalez J.B."/>
            <person name="Henrissat B."/>
            <person name="Kuo A."/>
            <person name="Liang C."/>
            <person name="Lipzen A."/>
            <person name="Lutzoni F."/>
            <person name="Magnuson J."/>
            <person name="Mondo S."/>
            <person name="Nolan M."/>
            <person name="Ohm R."/>
            <person name="Pangilinan J."/>
            <person name="Park H.-J."/>
            <person name="Ramirez L."/>
            <person name="Alfaro M."/>
            <person name="Sun H."/>
            <person name="Tritt A."/>
            <person name="Yoshinaga Y."/>
            <person name="Zwiers L.-H."/>
            <person name="Turgeon B.G."/>
            <person name="Goodwin S.B."/>
            <person name="Spatafora J.W."/>
            <person name="Crous P.W."/>
            <person name="Grigoriev I.V."/>
        </authorList>
    </citation>
    <scope>NUCLEOTIDE SEQUENCE</scope>
    <source>
        <strain evidence="4">CBS 342.82</strain>
    </source>
</reference>
<reference evidence="4" key="3">
    <citation type="submission" date="2025-08" db="UniProtKB">
        <authorList>
            <consortium name="RefSeq"/>
        </authorList>
    </citation>
    <scope>IDENTIFICATION</scope>
    <source>
        <strain evidence="4">CBS 342.82</strain>
    </source>
</reference>
<dbReference type="PANTHER" id="PTHR28083:SF1">
    <property type="entry name" value="GOOD FOR FULL DBP5 ACTIVITY PROTEIN 2"/>
    <property type="match status" value="1"/>
</dbReference>
<proteinExistence type="predicted"/>
<dbReference type="RefSeq" id="XP_033455334.1">
    <property type="nucleotide sequence ID" value="XM_033608590.1"/>
</dbReference>
<feature type="region of interest" description="Disordered" evidence="1">
    <location>
        <begin position="51"/>
        <end position="81"/>
    </location>
</feature>
<dbReference type="GeneID" id="54366390"/>
<feature type="compositionally biased region" description="Basic residues" evidence="1">
    <location>
        <begin position="339"/>
        <end position="352"/>
    </location>
</feature>
<dbReference type="PANTHER" id="PTHR28083">
    <property type="entry name" value="GOOD FOR FULL DBP5 ACTIVITY PROTEIN 2"/>
    <property type="match status" value="1"/>
</dbReference>
<feature type="region of interest" description="Disordered" evidence="1">
    <location>
        <begin position="318"/>
        <end position="375"/>
    </location>
</feature>
<evidence type="ECO:0000259" key="2">
    <source>
        <dbReference type="Pfam" id="PF21762"/>
    </source>
</evidence>
<dbReference type="SUPFAM" id="SSF53098">
    <property type="entry name" value="Ribonuclease H-like"/>
    <property type="match status" value="1"/>
</dbReference>
<dbReference type="InterPro" id="IPR048519">
    <property type="entry name" value="Gfd2/YDR514C-like_C"/>
</dbReference>
<evidence type="ECO:0000313" key="4">
    <source>
        <dbReference type="RefSeq" id="XP_033455334.1"/>
    </source>
</evidence>
<dbReference type="Proteomes" id="UP000504637">
    <property type="component" value="Unplaced"/>
</dbReference>
<protein>
    <recommendedName>
        <fullName evidence="2">Gfd2/YDR514C-like C-terminal domain-containing protein</fullName>
    </recommendedName>
</protein>
<dbReference type="OrthoDB" id="5953249at2759"/>
<keyword evidence="3" id="KW-1185">Reference proteome</keyword>
<feature type="compositionally biased region" description="Polar residues" evidence="1">
    <location>
        <begin position="318"/>
        <end position="330"/>
    </location>
</feature>
<sequence>MGIIKSLGALASLSQRAALQKPGSGGPVVSAIPNSRPKILIPLGGSLHHKILGPAPNQDKRRKRSLSHKRRRSLRSPKRLPGWWTNRDNLGSLAQFKDLITKPQSGRDTILVALDTEYKGPIVTEIGLTTLRVSDIQDLQPDKHLAAWMQKMEHYHFVLRGSTSGIRPKTARFAKSQRMSVTETCAAVFKIWRRLLPPTKSEANVALIGHSLDGDIDVLRNVDNLADNVRILLRDDPRLRVTHLFDTQHFARGSELNFASVSLADLASSLDIAPEYRDDRGMIAGWHNASNDAAYTMLTALFMATRNPGDALISPTRSAMQHRNLPSSPSAWREWSRARQVRRRSVKLQRRKERQEKQKRREAVKAHRKQRLSSTSAWLEQKAKQKLRKADDVLREALRTLRPRTRNASSKWMQGAKWMLQGGCYITLVYVFAITSQAAVGFF</sequence>
<feature type="compositionally biased region" description="Basic and acidic residues" evidence="1">
    <location>
        <begin position="353"/>
        <end position="365"/>
    </location>
</feature>
<dbReference type="InterPro" id="IPR040151">
    <property type="entry name" value="Gfd2/YDR514C-like"/>
</dbReference>
<organism evidence="4">
    <name type="scientific">Dissoconium aciculare CBS 342.82</name>
    <dbReference type="NCBI Taxonomy" id="1314786"/>
    <lineage>
        <taxon>Eukaryota</taxon>
        <taxon>Fungi</taxon>
        <taxon>Dikarya</taxon>
        <taxon>Ascomycota</taxon>
        <taxon>Pezizomycotina</taxon>
        <taxon>Dothideomycetes</taxon>
        <taxon>Dothideomycetidae</taxon>
        <taxon>Mycosphaerellales</taxon>
        <taxon>Dissoconiaceae</taxon>
        <taxon>Dissoconium</taxon>
    </lineage>
</organism>
<accession>A0A6J3LRQ0</accession>
<reference evidence="4" key="2">
    <citation type="submission" date="2020-04" db="EMBL/GenBank/DDBJ databases">
        <authorList>
            <consortium name="NCBI Genome Project"/>
        </authorList>
    </citation>
    <scope>NUCLEOTIDE SEQUENCE</scope>
    <source>
        <strain evidence="4">CBS 342.82</strain>
    </source>
</reference>
<feature type="compositionally biased region" description="Basic residues" evidence="1">
    <location>
        <begin position="60"/>
        <end position="78"/>
    </location>
</feature>
<name>A0A6J3LRQ0_9PEZI</name>
<dbReference type="GO" id="GO:0005634">
    <property type="term" value="C:nucleus"/>
    <property type="evidence" value="ECO:0007669"/>
    <property type="project" value="TreeGrafter"/>
</dbReference>
<dbReference type="Pfam" id="PF21762">
    <property type="entry name" value="DEDDh_C"/>
    <property type="match status" value="1"/>
</dbReference>
<dbReference type="InterPro" id="IPR012337">
    <property type="entry name" value="RNaseH-like_sf"/>
</dbReference>
<evidence type="ECO:0000313" key="3">
    <source>
        <dbReference type="Proteomes" id="UP000504637"/>
    </source>
</evidence>
<dbReference type="AlphaFoldDB" id="A0A6J3LRQ0"/>
<feature type="domain" description="Gfd2/YDR514C-like C-terminal" evidence="2">
    <location>
        <begin position="116"/>
        <end position="301"/>
    </location>
</feature>
<evidence type="ECO:0000256" key="1">
    <source>
        <dbReference type="SAM" id="MobiDB-lite"/>
    </source>
</evidence>